<evidence type="ECO:0000313" key="2">
    <source>
        <dbReference type="EMBL" id="GHO94366.1"/>
    </source>
</evidence>
<dbReference type="Proteomes" id="UP000597444">
    <property type="component" value="Unassembled WGS sequence"/>
</dbReference>
<proteinExistence type="predicted"/>
<gene>
    <name evidence="2" type="ORF">KSF_044140</name>
</gene>
<accession>A0A8J3IQA9</accession>
<feature type="compositionally biased region" description="Basic and acidic residues" evidence="1">
    <location>
        <begin position="204"/>
        <end position="215"/>
    </location>
</feature>
<sequence>MAVFRAITKLVNRGGEGGGKKLHKRPEVHSGRSSEFGRSGSGGERQPTPLDAIRLSGTELSQIGEGERSGSPASLEKDDYSDVIRTQSNERTRMEKQARDTNTRNPSGYDAGSETSSIYSSARSDIRSLTGDDDVPDNSSIHSHRSEASEEQAGATSHELVRLRRPGETDDDASETSSVSEISITFDREGIVSETSSISEISIDFEREGRREFRGRTGNGSEESTEDERPSASDYSEHLKKKKEPNKLRKNQEDAEENERKLKEFLKKSLELFRGDPSSQQMNNLIIPMAAGSLEQVESKMAPNPRL</sequence>
<feature type="compositionally biased region" description="Basic and acidic residues" evidence="1">
    <location>
        <begin position="227"/>
        <end position="238"/>
    </location>
</feature>
<protein>
    <submittedName>
        <fullName evidence="2">Uncharacterized protein</fullName>
    </submittedName>
</protein>
<feature type="compositionally biased region" description="Basic and acidic residues" evidence="1">
    <location>
        <begin position="75"/>
        <end position="102"/>
    </location>
</feature>
<feature type="region of interest" description="Disordered" evidence="1">
    <location>
        <begin position="1"/>
        <end position="260"/>
    </location>
</feature>
<feature type="compositionally biased region" description="Low complexity" evidence="1">
    <location>
        <begin position="175"/>
        <end position="185"/>
    </location>
</feature>
<organism evidence="2 3">
    <name type="scientific">Reticulibacter mediterranei</name>
    <dbReference type="NCBI Taxonomy" id="2778369"/>
    <lineage>
        <taxon>Bacteria</taxon>
        <taxon>Bacillati</taxon>
        <taxon>Chloroflexota</taxon>
        <taxon>Ktedonobacteria</taxon>
        <taxon>Ktedonobacterales</taxon>
        <taxon>Reticulibacteraceae</taxon>
        <taxon>Reticulibacter</taxon>
    </lineage>
</organism>
<feature type="compositionally biased region" description="Polar residues" evidence="1">
    <location>
        <begin position="113"/>
        <end position="123"/>
    </location>
</feature>
<feature type="compositionally biased region" description="Basic and acidic residues" evidence="1">
    <location>
        <begin position="159"/>
        <end position="168"/>
    </location>
</feature>
<dbReference type="AlphaFoldDB" id="A0A8J3IQA9"/>
<reference evidence="2" key="1">
    <citation type="submission" date="2020-10" db="EMBL/GenBank/DDBJ databases">
        <title>Taxonomic study of unclassified bacteria belonging to the class Ktedonobacteria.</title>
        <authorList>
            <person name="Yabe S."/>
            <person name="Wang C.M."/>
            <person name="Zheng Y."/>
            <person name="Sakai Y."/>
            <person name="Cavaletti L."/>
            <person name="Monciardini P."/>
            <person name="Donadio S."/>
        </authorList>
    </citation>
    <scope>NUCLEOTIDE SEQUENCE</scope>
    <source>
        <strain evidence="2">ID150040</strain>
    </source>
</reference>
<dbReference type="EMBL" id="BNJK01000001">
    <property type="protein sequence ID" value="GHO94366.1"/>
    <property type="molecule type" value="Genomic_DNA"/>
</dbReference>
<feature type="compositionally biased region" description="Low complexity" evidence="1">
    <location>
        <begin position="192"/>
        <end position="202"/>
    </location>
</feature>
<evidence type="ECO:0000313" key="3">
    <source>
        <dbReference type="Proteomes" id="UP000597444"/>
    </source>
</evidence>
<keyword evidence="3" id="KW-1185">Reference proteome</keyword>
<evidence type="ECO:0000256" key="1">
    <source>
        <dbReference type="SAM" id="MobiDB-lite"/>
    </source>
</evidence>
<comment type="caution">
    <text evidence="2">The sequence shown here is derived from an EMBL/GenBank/DDBJ whole genome shotgun (WGS) entry which is preliminary data.</text>
</comment>
<feature type="compositionally biased region" description="Basic and acidic residues" evidence="1">
    <location>
        <begin position="245"/>
        <end position="260"/>
    </location>
</feature>
<name>A0A8J3IQA9_9CHLR</name>